<evidence type="ECO:0000313" key="2">
    <source>
        <dbReference type="Proteomes" id="UP000012149"/>
    </source>
</evidence>
<accession>M6VNE8</accession>
<sequence>MTLLSTDRSVRGIFVIQIGSIAKLRKFDLLLGRMKMILKING</sequence>
<protein>
    <submittedName>
        <fullName evidence="1">Uncharacterized protein</fullName>
    </submittedName>
</protein>
<reference evidence="1 2" key="1">
    <citation type="submission" date="2013-01" db="EMBL/GenBank/DDBJ databases">
        <authorList>
            <person name="Harkins D.M."/>
            <person name="Durkin A.S."/>
            <person name="Brinkac L.M."/>
            <person name="Haft D.H."/>
            <person name="Selengut J.D."/>
            <person name="Sanka R."/>
            <person name="DePew J."/>
            <person name="Purushe J."/>
            <person name="Matthias M.A."/>
            <person name="Vinetz J.M."/>
            <person name="Sutton G.G."/>
            <person name="Nierman W.C."/>
            <person name="Fouts D.E."/>
        </authorList>
    </citation>
    <scope>NUCLEOTIDE SEQUENCE [LARGE SCALE GENOMIC DNA]</scope>
    <source>
        <strain evidence="1 2">CBC1416</strain>
    </source>
</reference>
<proteinExistence type="predicted"/>
<comment type="caution">
    <text evidence="1">The sequence shown here is derived from an EMBL/GenBank/DDBJ whole genome shotgun (WGS) entry which is preliminary data.</text>
</comment>
<organism evidence="1 2">
    <name type="scientific">Leptospira santarosai str. CBC1416</name>
    <dbReference type="NCBI Taxonomy" id="1193059"/>
    <lineage>
        <taxon>Bacteria</taxon>
        <taxon>Pseudomonadati</taxon>
        <taxon>Spirochaetota</taxon>
        <taxon>Spirochaetia</taxon>
        <taxon>Leptospirales</taxon>
        <taxon>Leptospiraceae</taxon>
        <taxon>Leptospira</taxon>
    </lineage>
</organism>
<gene>
    <name evidence="1" type="ORF">LEP1GSC161_3043</name>
</gene>
<dbReference type="EMBL" id="AKWE02000162">
    <property type="protein sequence ID" value="EMO56666.1"/>
    <property type="molecule type" value="Genomic_DNA"/>
</dbReference>
<name>M6VNE8_9LEPT</name>
<dbReference type="AlphaFoldDB" id="M6VNE8"/>
<dbReference type="Proteomes" id="UP000012149">
    <property type="component" value="Unassembled WGS sequence"/>
</dbReference>
<evidence type="ECO:0000313" key="1">
    <source>
        <dbReference type="EMBL" id="EMO56666.1"/>
    </source>
</evidence>